<name>A0AAD2CK99_9STRA</name>
<dbReference type="AlphaFoldDB" id="A0AAD2CK99"/>
<feature type="compositionally biased region" description="Basic and acidic residues" evidence="1">
    <location>
        <begin position="51"/>
        <end position="63"/>
    </location>
</feature>
<keyword evidence="3" id="KW-1185">Reference proteome</keyword>
<evidence type="ECO:0000313" key="3">
    <source>
        <dbReference type="Proteomes" id="UP001295423"/>
    </source>
</evidence>
<gene>
    <name evidence="2" type="ORF">CYCCA115_LOCUS3881</name>
</gene>
<feature type="compositionally biased region" description="Basic and acidic residues" evidence="1">
    <location>
        <begin position="103"/>
        <end position="119"/>
    </location>
</feature>
<proteinExistence type="predicted"/>
<dbReference type="Proteomes" id="UP001295423">
    <property type="component" value="Unassembled WGS sequence"/>
</dbReference>
<evidence type="ECO:0000256" key="1">
    <source>
        <dbReference type="SAM" id="MobiDB-lite"/>
    </source>
</evidence>
<accession>A0AAD2CK99</accession>
<sequence>MARRQKAKRAAAAAAEAKIKNDVEAINMTEGKAKRRMSSKSRAAHKGNNNAKEEPKKERDEKKKKASGIDPEIFPPNQEDASSCEWTQAPSDPSSAEEEDEAMEAHEEHMRRRALREVHSNQPMRLSRRSSYRISRGRVDTPVYSPIYATQLKLTPDADASCLQDDDSL</sequence>
<evidence type="ECO:0000313" key="2">
    <source>
        <dbReference type="EMBL" id="CAJ1934541.1"/>
    </source>
</evidence>
<feature type="compositionally biased region" description="Basic residues" evidence="1">
    <location>
        <begin position="33"/>
        <end position="45"/>
    </location>
</feature>
<organism evidence="2 3">
    <name type="scientific">Cylindrotheca closterium</name>
    <dbReference type="NCBI Taxonomy" id="2856"/>
    <lineage>
        <taxon>Eukaryota</taxon>
        <taxon>Sar</taxon>
        <taxon>Stramenopiles</taxon>
        <taxon>Ochrophyta</taxon>
        <taxon>Bacillariophyta</taxon>
        <taxon>Bacillariophyceae</taxon>
        <taxon>Bacillariophycidae</taxon>
        <taxon>Bacillariales</taxon>
        <taxon>Bacillariaceae</taxon>
        <taxon>Cylindrotheca</taxon>
    </lineage>
</organism>
<comment type="caution">
    <text evidence="2">The sequence shown here is derived from an EMBL/GenBank/DDBJ whole genome shotgun (WGS) entry which is preliminary data.</text>
</comment>
<dbReference type="EMBL" id="CAKOGP040000335">
    <property type="protein sequence ID" value="CAJ1934541.1"/>
    <property type="molecule type" value="Genomic_DNA"/>
</dbReference>
<feature type="compositionally biased region" description="Polar residues" evidence="1">
    <location>
        <begin position="79"/>
        <end position="94"/>
    </location>
</feature>
<protein>
    <submittedName>
        <fullName evidence="2">Uncharacterized protein</fullName>
    </submittedName>
</protein>
<feature type="region of interest" description="Disordered" evidence="1">
    <location>
        <begin position="1"/>
        <end position="144"/>
    </location>
</feature>
<reference evidence="2" key="1">
    <citation type="submission" date="2023-08" db="EMBL/GenBank/DDBJ databases">
        <authorList>
            <person name="Audoor S."/>
            <person name="Bilcke G."/>
        </authorList>
    </citation>
    <scope>NUCLEOTIDE SEQUENCE</scope>
</reference>